<sequence>MDTILHLSHNWSLWFGIGIALIGLVVLIPFLLVQRGGLRGGKTDSHGSAHFARSGDIKPLLTSTRWQERRKRKRAEVAGVPAPSNLVLGTFQGKAVVLDEETLETHVLMIAPTGAGKTSRVILPGLLREEGRRSLFVIDPKQELVRKSAGYIAQHHEVWMFAPTDPTRSHRYNPLAYIETLDDARDFAMSWIQNTGVSKEPFWDRAAELLITATILHLRTCERDAPFSRLAKIFSGMSFEQIQALLKDSKNETAREMATSFLSNMEKNDKLVGSVLTDIANRFFMLFSPEIAAATAENDIDFSAMADRPIALYLSIPFDDAERLRPLSATFIMQMMRTWIRRADRNPWGQLPRAIGCYLDELANVGRIPHFESYISTLRSKRVGLLMAIQAFSQLEEVYGPAGKETIISNSRTKLLLPGAGLEECKYFSELTGETTAVAKGQSKNMRGMIFADSESFTKSETARPLMTPDEIRTMPEGSILMVSGRLPAVLVESSPYFETPALVARSALALTLPERPADLPPLTLPEWFSELEEVVKTEEEQPQDIIRPPRRKRRGRGGKGASEERTQQENQEPGGDVYDWDITLPKI</sequence>
<proteinExistence type="inferred from homology"/>
<organism evidence="9 10">
    <name type="scientific">Ktedonobacter racemifer DSM 44963</name>
    <dbReference type="NCBI Taxonomy" id="485913"/>
    <lineage>
        <taxon>Bacteria</taxon>
        <taxon>Bacillati</taxon>
        <taxon>Chloroflexota</taxon>
        <taxon>Ktedonobacteria</taxon>
        <taxon>Ktedonobacterales</taxon>
        <taxon>Ktedonobacteraceae</taxon>
        <taxon>Ktedonobacter</taxon>
    </lineage>
</organism>
<comment type="caution">
    <text evidence="9">The sequence shown here is derived from an EMBL/GenBank/DDBJ whole genome shotgun (WGS) entry which is preliminary data.</text>
</comment>
<dbReference type="PANTHER" id="PTHR37937:SF1">
    <property type="entry name" value="CONJUGATIVE TRANSFER: DNA TRANSPORT"/>
    <property type="match status" value="1"/>
</dbReference>
<dbReference type="InParanoid" id="D6U8U4"/>
<dbReference type="SUPFAM" id="SSF52540">
    <property type="entry name" value="P-loop containing nucleoside triphosphate hydrolases"/>
    <property type="match status" value="1"/>
</dbReference>
<evidence type="ECO:0000313" key="10">
    <source>
        <dbReference type="Proteomes" id="UP000004508"/>
    </source>
</evidence>
<dbReference type="GO" id="GO:0005886">
    <property type="term" value="C:plasma membrane"/>
    <property type="evidence" value="ECO:0007669"/>
    <property type="project" value="UniProtKB-SubCell"/>
</dbReference>
<evidence type="ECO:0000256" key="1">
    <source>
        <dbReference type="ARBA" id="ARBA00004651"/>
    </source>
</evidence>
<dbReference type="EMBL" id="ADVG01000006">
    <property type="protein sequence ID" value="EFH79654.1"/>
    <property type="molecule type" value="Genomic_DNA"/>
</dbReference>
<feature type="transmembrane region" description="Helical" evidence="8">
    <location>
        <begin position="12"/>
        <end position="33"/>
    </location>
</feature>
<dbReference type="Pfam" id="PF02534">
    <property type="entry name" value="T4SS-DNA_transf"/>
    <property type="match status" value="1"/>
</dbReference>
<comment type="similarity">
    <text evidence="2">Belongs to the VirD4/TraG family.</text>
</comment>
<keyword evidence="4 8" id="KW-0812">Transmembrane</keyword>
<keyword evidence="3" id="KW-1003">Cell membrane</keyword>
<name>D6U8U4_KTERA</name>
<dbReference type="InterPro" id="IPR051539">
    <property type="entry name" value="T4SS-coupling_protein"/>
</dbReference>
<dbReference type="eggNOG" id="COG3505">
    <property type="taxonomic scope" value="Bacteria"/>
</dbReference>
<reference evidence="9 10" key="1">
    <citation type="journal article" date="2011" name="Stand. Genomic Sci.">
        <title>Non-contiguous finished genome sequence and contextual data of the filamentous soil bacterium Ktedonobacter racemifer type strain (SOSP1-21).</title>
        <authorList>
            <person name="Chang Y.J."/>
            <person name="Land M."/>
            <person name="Hauser L."/>
            <person name="Chertkov O."/>
            <person name="Del Rio T.G."/>
            <person name="Nolan M."/>
            <person name="Copeland A."/>
            <person name="Tice H."/>
            <person name="Cheng J.F."/>
            <person name="Lucas S."/>
            <person name="Han C."/>
            <person name="Goodwin L."/>
            <person name="Pitluck S."/>
            <person name="Ivanova N."/>
            <person name="Ovchinikova G."/>
            <person name="Pati A."/>
            <person name="Chen A."/>
            <person name="Palaniappan K."/>
            <person name="Mavromatis K."/>
            <person name="Liolios K."/>
            <person name="Brettin T."/>
            <person name="Fiebig A."/>
            <person name="Rohde M."/>
            <person name="Abt B."/>
            <person name="Goker M."/>
            <person name="Detter J.C."/>
            <person name="Woyke T."/>
            <person name="Bristow J."/>
            <person name="Eisen J.A."/>
            <person name="Markowitz V."/>
            <person name="Hugenholtz P."/>
            <person name="Kyrpides N.C."/>
            <person name="Klenk H.P."/>
            <person name="Lapidus A."/>
        </authorList>
    </citation>
    <scope>NUCLEOTIDE SEQUENCE [LARGE SCALE GENOMIC DNA]</scope>
    <source>
        <strain evidence="10">DSM 44963</strain>
    </source>
</reference>
<comment type="subcellular location">
    <subcellularLocation>
        <location evidence="1">Cell membrane</location>
        <topology evidence="1">Multi-pass membrane protein</topology>
    </subcellularLocation>
</comment>
<accession>D6U8U4</accession>
<dbReference type="Proteomes" id="UP000004508">
    <property type="component" value="Unassembled WGS sequence"/>
</dbReference>
<evidence type="ECO:0000256" key="6">
    <source>
        <dbReference type="ARBA" id="ARBA00023136"/>
    </source>
</evidence>
<keyword evidence="6 8" id="KW-0472">Membrane</keyword>
<dbReference type="InterPro" id="IPR027417">
    <property type="entry name" value="P-loop_NTPase"/>
</dbReference>
<feature type="region of interest" description="Disordered" evidence="7">
    <location>
        <begin position="536"/>
        <end position="588"/>
    </location>
</feature>
<evidence type="ECO:0000256" key="4">
    <source>
        <dbReference type="ARBA" id="ARBA00022692"/>
    </source>
</evidence>
<protein>
    <submittedName>
        <fullName evidence="9">TRAG family protein</fullName>
    </submittedName>
</protein>
<feature type="compositionally biased region" description="Basic residues" evidence="7">
    <location>
        <begin position="549"/>
        <end position="558"/>
    </location>
</feature>
<dbReference type="RefSeq" id="WP_007923653.1">
    <property type="nucleotide sequence ID" value="NZ_ADVG01000006.1"/>
</dbReference>
<evidence type="ECO:0000256" key="8">
    <source>
        <dbReference type="SAM" id="Phobius"/>
    </source>
</evidence>
<dbReference type="STRING" id="485913.Krac_0132"/>
<keyword evidence="5 8" id="KW-1133">Transmembrane helix</keyword>
<dbReference type="PANTHER" id="PTHR37937">
    <property type="entry name" value="CONJUGATIVE TRANSFER: DNA TRANSPORT"/>
    <property type="match status" value="1"/>
</dbReference>
<dbReference type="OrthoDB" id="155460at2"/>
<dbReference type="Gene3D" id="3.40.50.300">
    <property type="entry name" value="P-loop containing nucleotide triphosphate hydrolases"/>
    <property type="match status" value="2"/>
</dbReference>
<evidence type="ECO:0000313" key="9">
    <source>
        <dbReference type="EMBL" id="EFH79654.1"/>
    </source>
</evidence>
<evidence type="ECO:0000256" key="7">
    <source>
        <dbReference type="SAM" id="MobiDB-lite"/>
    </source>
</evidence>
<dbReference type="CDD" id="cd01127">
    <property type="entry name" value="TrwB_TraG_TraD_VirD4"/>
    <property type="match status" value="1"/>
</dbReference>
<dbReference type="AlphaFoldDB" id="D6U8U4"/>
<evidence type="ECO:0000256" key="2">
    <source>
        <dbReference type="ARBA" id="ARBA00008806"/>
    </source>
</evidence>
<evidence type="ECO:0000256" key="5">
    <source>
        <dbReference type="ARBA" id="ARBA00022989"/>
    </source>
</evidence>
<gene>
    <name evidence="9" type="ORF">Krac_0132</name>
</gene>
<evidence type="ECO:0000256" key="3">
    <source>
        <dbReference type="ARBA" id="ARBA00022475"/>
    </source>
</evidence>
<keyword evidence="10" id="KW-1185">Reference proteome</keyword>
<dbReference type="InterPro" id="IPR003688">
    <property type="entry name" value="TraG/VirD4"/>
</dbReference>